<proteinExistence type="predicted"/>
<organism evidence="2 3">
    <name type="scientific">Scleroderma citrinum Foug A</name>
    <dbReference type="NCBI Taxonomy" id="1036808"/>
    <lineage>
        <taxon>Eukaryota</taxon>
        <taxon>Fungi</taxon>
        <taxon>Dikarya</taxon>
        <taxon>Basidiomycota</taxon>
        <taxon>Agaricomycotina</taxon>
        <taxon>Agaricomycetes</taxon>
        <taxon>Agaricomycetidae</taxon>
        <taxon>Boletales</taxon>
        <taxon>Sclerodermatineae</taxon>
        <taxon>Sclerodermataceae</taxon>
        <taxon>Scleroderma</taxon>
    </lineage>
</organism>
<evidence type="ECO:0000256" key="1">
    <source>
        <dbReference type="SAM" id="MobiDB-lite"/>
    </source>
</evidence>
<dbReference type="STRING" id="1036808.A0A0C2ZK37"/>
<feature type="region of interest" description="Disordered" evidence="1">
    <location>
        <begin position="284"/>
        <end position="335"/>
    </location>
</feature>
<feature type="compositionally biased region" description="Low complexity" evidence="1">
    <location>
        <begin position="239"/>
        <end position="249"/>
    </location>
</feature>
<dbReference type="OrthoDB" id="3365472at2759"/>
<dbReference type="HOGENOM" id="CLU_026658_0_0_1"/>
<dbReference type="EMBL" id="KN822046">
    <property type="protein sequence ID" value="KIM61983.1"/>
    <property type="molecule type" value="Genomic_DNA"/>
</dbReference>
<feature type="region of interest" description="Disordered" evidence="1">
    <location>
        <begin position="500"/>
        <end position="607"/>
    </location>
</feature>
<keyword evidence="3" id="KW-1185">Reference proteome</keyword>
<sequence length="669" mass="72932">MNGTCGKKRPSEEGEPRAVEAVGGVCKSGRTGESDWLHGESGVKYFGAGAGHCRGPEADFHIWRCGRYGTIYPRKESSTVRHENPIFIKDGVFVSLSSESLLFSLLTVAHPSSHPSSSSSSSPSVTHTAIVAGYSPLYKSSPLVPSSAHIMDIHYDEAWCPVCDRQIMPKRYTVAVPLQQQQPPAPSPPSTASKDPSNDKTRTKSGAGRVRGGGLLHGTGRVRPNPALKHTEPKIRTSPPQQQPRQPVPTKLRTVIDQGPIPLYCSDECRLSDLNKRDGAYSIDFNPNRASPPLPPVPHNSFDGQVFFESEDESGCGSGSSLESRSSSSDSGPVSPSMATLAAIYDFPPLPPPGPILPIDGNAKALEPDHRFNEYQGGIMMVSKKIEAALCNETSNKQRSSFNTETHQPIPGWTDGSHAWRESVYNFSPRPSSITTVGTEQKPSFAASSHRGVQWTLTHGTPGSPSSLPATQCSNPPIPRSSQSYQDELYAKYYSNLTRRSESRTTLFPPSTSHSSSSLAPLAPSTTSTTRRRRENPVIKAKAEGRLLMPNVTSRTHSSSSQSVSSASLCSPLSRDTSELSEDSMSSDQRSSSDSAPHHSRAPVSGRSWSYENVKTYPVMMPRPKKEKRMETHLVDGELKEVEVEIEIVQPLKRLFLFPDRETSCERRT</sequence>
<gene>
    <name evidence="2" type="ORF">SCLCIDRAFT_25449</name>
</gene>
<feature type="region of interest" description="Disordered" evidence="1">
    <location>
        <begin position="179"/>
        <end position="250"/>
    </location>
</feature>
<reference evidence="3" key="2">
    <citation type="submission" date="2015-01" db="EMBL/GenBank/DDBJ databases">
        <title>Evolutionary Origins and Diversification of the Mycorrhizal Mutualists.</title>
        <authorList>
            <consortium name="DOE Joint Genome Institute"/>
            <consortium name="Mycorrhizal Genomics Consortium"/>
            <person name="Kohler A."/>
            <person name="Kuo A."/>
            <person name="Nagy L.G."/>
            <person name="Floudas D."/>
            <person name="Copeland A."/>
            <person name="Barry K.W."/>
            <person name="Cichocki N."/>
            <person name="Veneault-Fourrey C."/>
            <person name="LaButti K."/>
            <person name="Lindquist E.A."/>
            <person name="Lipzen A."/>
            <person name="Lundell T."/>
            <person name="Morin E."/>
            <person name="Murat C."/>
            <person name="Riley R."/>
            <person name="Ohm R."/>
            <person name="Sun H."/>
            <person name="Tunlid A."/>
            <person name="Henrissat B."/>
            <person name="Grigoriev I.V."/>
            <person name="Hibbett D.S."/>
            <person name="Martin F."/>
        </authorList>
    </citation>
    <scope>NUCLEOTIDE SEQUENCE [LARGE SCALE GENOMIC DNA]</scope>
    <source>
        <strain evidence="3">Foug A</strain>
    </source>
</reference>
<feature type="compositionally biased region" description="Basic and acidic residues" evidence="1">
    <location>
        <begin position="535"/>
        <end position="545"/>
    </location>
</feature>
<feature type="compositionally biased region" description="Low complexity" evidence="1">
    <location>
        <begin position="554"/>
        <end position="574"/>
    </location>
</feature>
<feature type="compositionally biased region" description="Low complexity" evidence="1">
    <location>
        <begin position="319"/>
        <end position="335"/>
    </location>
</feature>
<evidence type="ECO:0000313" key="3">
    <source>
        <dbReference type="Proteomes" id="UP000053989"/>
    </source>
</evidence>
<accession>A0A0C2ZK37</accession>
<dbReference type="InParanoid" id="A0A0C2ZK37"/>
<dbReference type="Proteomes" id="UP000053989">
    <property type="component" value="Unassembled WGS sequence"/>
</dbReference>
<evidence type="ECO:0000313" key="2">
    <source>
        <dbReference type="EMBL" id="KIM61983.1"/>
    </source>
</evidence>
<feature type="compositionally biased region" description="Polar residues" evidence="1">
    <location>
        <begin position="455"/>
        <end position="485"/>
    </location>
</feature>
<dbReference type="AlphaFoldDB" id="A0A0C2ZK37"/>
<feature type="compositionally biased region" description="Low complexity" evidence="1">
    <location>
        <begin position="583"/>
        <end position="595"/>
    </location>
</feature>
<name>A0A0C2ZK37_9AGAM</name>
<feature type="compositionally biased region" description="Low complexity" evidence="1">
    <location>
        <begin position="505"/>
        <end position="529"/>
    </location>
</feature>
<feature type="region of interest" description="Disordered" evidence="1">
    <location>
        <begin position="443"/>
        <end position="485"/>
    </location>
</feature>
<reference evidence="2 3" key="1">
    <citation type="submission" date="2014-04" db="EMBL/GenBank/DDBJ databases">
        <authorList>
            <consortium name="DOE Joint Genome Institute"/>
            <person name="Kuo A."/>
            <person name="Kohler A."/>
            <person name="Nagy L.G."/>
            <person name="Floudas D."/>
            <person name="Copeland A."/>
            <person name="Barry K.W."/>
            <person name="Cichocki N."/>
            <person name="Veneault-Fourrey C."/>
            <person name="LaButti K."/>
            <person name="Lindquist E.A."/>
            <person name="Lipzen A."/>
            <person name="Lundell T."/>
            <person name="Morin E."/>
            <person name="Murat C."/>
            <person name="Sun H."/>
            <person name="Tunlid A."/>
            <person name="Henrissat B."/>
            <person name="Grigoriev I.V."/>
            <person name="Hibbett D.S."/>
            <person name="Martin F."/>
            <person name="Nordberg H.P."/>
            <person name="Cantor M.N."/>
            <person name="Hua S.X."/>
        </authorList>
    </citation>
    <scope>NUCLEOTIDE SEQUENCE [LARGE SCALE GENOMIC DNA]</scope>
    <source>
        <strain evidence="2 3">Foug A</strain>
    </source>
</reference>
<protein>
    <submittedName>
        <fullName evidence="2">Uncharacterized protein</fullName>
    </submittedName>
</protein>